<keyword evidence="11" id="KW-0175">Coiled coil</keyword>
<keyword evidence="3" id="KW-0488">Methylation</keyword>
<keyword evidence="8 10" id="KW-0807">Transducer</keyword>
<evidence type="ECO:0000256" key="8">
    <source>
        <dbReference type="ARBA" id="ARBA00023224"/>
    </source>
</evidence>
<dbReference type="InterPro" id="IPR003660">
    <property type="entry name" value="HAMP_dom"/>
</dbReference>
<dbReference type="EMBL" id="MQMG01000023">
    <property type="protein sequence ID" value="OKO93141.1"/>
    <property type="molecule type" value="Genomic_DNA"/>
</dbReference>
<keyword evidence="6 12" id="KW-1133">Transmembrane helix</keyword>
<dbReference type="GO" id="GO:0005886">
    <property type="term" value="C:plasma membrane"/>
    <property type="evidence" value="ECO:0007669"/>
    <property type="project" value="UniProtKB-SubCell"/>
</dbReference>
<evidence type="ECO:0000256" key="1">
    <source>
        <dbReference type="ARBA" id="ARBA00004651"/>
    </source>
</evidence>
<dbReference type="Pfam" id="PF00015">
    <property type="entry name" value="MCPsignal"/>
    <property type="match status" value="1"/>
</dbReference>
<evidence type="ECO:0000313" key="16">
    <source>
        <dbReference type="Proteomes" id="UP000186030"/>
    </source>
</evidence>
<comment type="caution">
    <text evidence="15">The sequence shown here is derived from an EMBL/GenBank/DDBJ whole genome shotgun (WGS) entry which is preliminary data.</text>
</comment>
<dbReference type="PANTHER" id="PTHR32089">
    <property type="entry name" value="METHYL-ACCEPTING CHEMOTAXIS PROTEIN MCPB"/>
    <property type="match status" value="1"/>
</dbReference>
<keyword evidence="5 12" id="KW-0812">Transmembrane</keyword>
<dbReference type="PROSITE" id="PS50885">
    <property type="entry name" value="HAMP"/>
    <property type="match status" value="1"/>
</dbReference>
<dbReference type="GO" id="GO:0006935">
    <property type="term" value="P:chemotaxis"/>
    <property type="evidence" value="ECO:0007669"/>
    <property type="project" value="UniProtKB-KW"/>
</dbReference>
<dbReference type="Proteomes" id="UP000186030">
    <property type="component" value="Unassembled WGS sequence"/>
</dbReference>
<reference evidence="15 16" key="1">
    <citation type="submission" date="2016-11" db="EMBL/GenBank/DDBJ databases">
        <authorList>
            <person name="Kadnikov V."/>
            <person name="Nazina T."/>
        </authorList>
    </citation>
    <scope>NUCLEOTIDE SEQUENCE [LARGE SCALE GENOMIC DNA]</scope>
    <source>
        <strain evidence="15 16">1017</strain>
    </source>
</reference>
<organism evidence="15 16">
    <name type="scientific">Geobacillus proteiniphilus</name>
    <dbReference type="NCBI Taxonomy" id="860353"/>
    <lineage>
        <taxon>Bacteria</taxon>
        <taxon>Bacillati</taxon>
        <taxon>Bacillota</taxon>
        <taxon>Bacilli</taxon>
        <taxon>Bacillales</taxon>
        <taxon>Anoxybacillaceae</taxon>
        <taxon>Geobacillus</taxon>
    </lineage>
</organism>
<gene>
    <name evidence="15" type="ORF">BRO54_1973</name>
</gene>
<evidence type="ECO:0000259" key="13">
    <source>
        <dbReference type="PROSITE" id="PS50111"/>
    </source>
</evidence>
<feature type="transmembrane region" description="Helical" evidence="12">
    <location>
        <begin position="185"/>
        <end position="203"/>
    </location>
</feature>
<comment type="similarity">
    <text evidence="9">Belongs to the methyl-accepting chemotaxis (MCP) protein family.</text>
</comment>
<dbReference type="RefSeq" id="WP_044743661.1">
    <property type="nucleotide sequence ID" value="NZ_MQMG01000023.1"/>
</dbReference>
<evidence type="ECO:0000256" key="9">
    <source>
        <dbReference type="ARBA" id="ARBA00029447"/>
    </source>
</evidence>
<feature type="coiled-coil region" evidence="11">
    <location>
        <begin position="245"/>
        <end position="272"/>
    </location>
</feature>
<keyword evidence="2" id="KW-1003">Cell membrane</keyword>
<evidence type="ECO:0000256" key="11">
    <source>
        <dbReference type="SAM" id="Coils"/>
    </source>
</evidence>
<dbReference type="SUPFAM" id="SSF58104">
    <property type="entry name" value="Methyl-accepting chemotaxis protein (MCP) signaling domain"/>
    <property type="match status" value="1"/>
</dbReference>
<dbReference type="InterPro" id="IPR029151">
    <property type="entry name" value="Sensor-like_sf"/>
</dbReference>
<dbReference type="SMART" id="SM00304">
    <property type="entry name" value="HAMP"/>
    <property type="match status" value="1"/>
</dbReference>
<keyword evidence="7 12" id="KW-0472">Membrane</keyword>
<evidence type="ECO:0000259" key="14">
    <source>
        <dbReference type="PROSITE" id="PS50885"/>
    </source>
</evidence>
<evidence type="ECO:0000256" key="12">
    <source>
        <dbReference type="SAM" id="Phobius"/>
    </source>
</evidence>
<evidence type="ECO:0000313" key="15">
    <source>
        <dbReference type="EMBL" id="OKO93141.1"/>
    </source>
</evidence>
<feature type="domain" description="Methyl-accepting transducer" evidence="13">
    <location>
        <begin position="276"/>
        <end position="512"/>
    </location>
</feature>
<dbReference type="InterPro" id="IPR004089">
    <property type="entry name" value="MCPsignal_dom"/>
</dbReference>
<evidence type="ECO:0000256" key="7">
    <source>
        <dbReference type="ARBA" id="ARBA00023136"/>
    </source>
</evidence>
<evidence type="ECO:0000256" key="4">
    <source>
        <dbReference type="ARBA" id="ARBA00022500"/>
    </source>
</evidence>
<dbReference type="Gene3D" id="6.10.340.10">
    <property type="match status" value="1"/>
</dbReference>
<evidence type="ECO:0000256" key="10">
    <source>
        <dbReference type="PROSITE-ProRule" id="PRU00284"/>
    </source>
</evidence>
<name>A0A1Q5SYN8_9BACL</name>
<evidence type="ECO:0000256" key="6">
    <source>
        <dbReference type="ARBA" id="ARBA00022989"/>
    </source>
</evidence>
<dbReference type="CDD" id="cd11386">
    <property type="entry name" value="MCP_signal"/>
    <property type="match status" value="1"/>
</dbReference>
<proteinExistence type="inferred from homology"/>
<dbReference type="CDD" id="cd06225">
    <property type="entry name" value="HAMP"/>
    <property type="match status" value="1"/>
</dbReference>
<dbReference type="GO" id="GO:0007165">
    <property type="term" value="P:signal transduction"/>
    <property type="evidence" value="ECO:0007669"/>
    <property type="project" value="UniProtKB-KW"/>
</dbReference>
<evidence type="ECO:0000256" key="3">
    <source>
        <dbReference type="ARBA" id="ARBA00022481"/>
    </source>
</evidence>
<keyword evidence="4" id="KW-0145">Chemotaxis</keyword>
<dbReference type="Gene3D" id="1.10.287.950">
    <property type="entry name" value="Methyl-accepting chemotaxis protein"/>
    <property type="match status" value="1"/>
</dbReference>
<dbReference type="SUPFAM" id="SSF103190">
    <property type="entry name" value="Sensory domain-like"/>
    <property type="match status" value="1"/>
</dbReference>
<reference evidence="16" key="2">
    <citation type="submission" date="2017-01" db="EMBL/GenBank/DDBJ databases">
        <title>Genome sequencing and annotation of Geobacillus sp. 1017, a Hydrocarbon-Oxidizing Thermophilic Bacterium Isolated from a Heavy Oil Reservoir (China).</title>
        <authorList>
            <person name="Kadnikov V.V."/>
            <person name="Mardanov A.V."/>
            <person name="Poltaraus A.B."/>
            <person name="Sokolova D.S."/>
            <person name="Semenova E.M."/>
            <person name="Ravin N.V."/>
            <person name="Tourova T.P."/>
            <person name="Nazina T.N."/>
        </authorList>
    </citation>
    <scope>NUCLEOTIDE SEQUENCE [LARGE SCALE GENOMIC DNA]</scope>
    <source>
        <strain evidence="16">1017</strain>
    </source>
</reference>
<dbReference type="AlphaFoldDB" id="A0A1Q5SYN8"/>
<feature type="domain" description="HAMP" evidence="14">
    <location>
        <begin position="205"/>
        <end position="257"/>
    </location>
</feature>
<dbReference type="SMART" id="SM00283">
    <property type="entry name" value="MA"/>
    <property type="match status" value="1"/>
</dbReference>
<dbReference type="Pfam" id="PF00672">
    <property type="entry name" value="HAMP"/>
    <property type="match status" value="1"/>
</dbReference>
<accession>A0A1Q5SYN8</accession>
<dbReference type="InterPro" id="IPR033463">
    <property type="entry name" value="sCache_3"/>
</dbReference>
<sequence>MKTLKLGTKINILIFCIIILLTAALTAAAIIQIKEGIQKETLERVKSSLSLAYRYLDEKYEGSWIVKDGALYKGSEKINGNNQLVDEIGKLTGGTATIFQNETRVATNIIVNHRRAVGTTAPPEVVEQVLKKGNTFFREVNILHQWYQAAYMPIKNDRGEIIGMFYVGIPQTYVDTAVSSLLKTLVLSAVIIFVIASAAAIWFSRRIHARLAAVSSALQRAGNGDFTVAINDRTRDEIGQIVESYNKMKDDLSQMLTRVADASEQVAAAAEELTASAEQTALSTEQVSVGIQEVASRADSQSSQTDEIAAAMEQMTQGVSQIAERTTAIAHLSVHMTNLAEDGKTSVEKNAEQMQDIHQAVLRSEQLIHTLQERSKEIEAVVHTIHQIAEQTNLLSLNAAIEAARAGEHGAGFAVVADEVRKLAEQTQAATKQITHLLSSIHQDVENTSTSMEDVMQNVQDGIDASQETAEKFNTILANSKTISAQLEDVSASVQQLSAGIQELDSAVAELAATAEKTMETSKTMAHSAEEQLASMEEIASAAASLANVSETLQEMVQKFTIAPKNSLDSNG</sequence>
<protein>
    <submittedName>
        <fullName evidence="15">Methyl-accepting chemotaxis protein</fullName>
    </submittedName>
</protein>
<dbReference type="Pfam" id="PF17202">
    <property type="entry name" value="sCache_3_3"/>
    <property type="match status" value="1"/>
</dbReference>
<dbReference type="PANTHER" id="PTHR32089:SF114">
    <property type="entry name" value="METHYL-ACCEPTING CHEMOTAXIS PROTEIN MCPB"/>
    <property type="match status" value="1"/>
</dbReference>
<evidence type="ECO:0000256" key="5">
    <source>
        <dbReference type="ARBA" id="ARBA00022692"/>
    </source>
</evidence>
<evidence type="ECO:0000256" key="2">
    <source>
        <dbReference type="ARBA" id="ARBA00022475"/>
    </source>
</evidence>
<comment type="subcellular location">
    <subcellularLocation>
        <location evidence="1">Cell membrane</location>
        <topology evidence="1">Multi-pass membrane protein</topology>
    </subcellularLocation>
</comment>
<dbReference type="PROSITE" id="PS50111">
    <property type="entry name" value="CHEMOTAXIS_TRANSDUC_2"/>
    <property type="match status" value="1"/>
</dbReference>